<evidence type="ECO:0000313" key="1">
    <source>
        <dbReference type="EMBL" id="KAK3724173.1"/>
    </source>
</evidence>
<name>A0ACC3NWN8_9PEZI</name>
<keyword evidence="2" id="KW-1185">Reference proteome</keyword>
<comment type="caution">
    <text evidence="1">The sequence shown here is derived from an EMBL/GenBank/DDBJ whole genome shotgun (WGS) entry which is preliminary data.</text>
</comment>
<gene>
    <name evidence="1" type="ORF">LTR37_001298</name>
</gene>
<dbReference type="EMBL" id="JAUTXU010000006">
    <property type="protein sequence ID" value="KAK3724173.1"/>
    <property type="molecule type" value="Genomic_DNA"/>
</dbReference>
<reference evidence="1" key="1">
    <citation type="submission" date="2023-07" db="EMBL/GenBank/DDBJ databases">
        <title>Black Yeasts Isolated from many extreme environments.</title>
        <authorList>
            <person name="Coleine C."/>
            <person name="Stajich J.E."/>
            <person name="Selbmann L."/>
        </authorList>
    </citation>
    <scope>NUCLEOTIDE SEQUENCE</scope>
    <source>
        <strain evidence="1">CCFEE 5714</strain>
    </source>
</reference>
<protein>
    <submittedName>
        <fullName evidence="1">Uncharacterized protein</fullName>
    </submittedName>
</protein>
<sequence length="112" mass="12217">MPKPTPSPYSLRAPSPSLPASDVNLAKLYGPYTYNAATLALHDRHKVHEAALADHFYSTGEYSRCQELCYEILQAEPSEAIRARCHMYLATEGVGSEFASVRAYHAACAVAA</sequence>
<accession>A0ACC3NWN8</accession>
<proteinExistence type="predicted"/>
<evidence type="ECO:0000313" key="2">
    <source>
        <dbReference type="Proteomes" id="UP001281147"/>
    </source>
</evidence>
<organism evidence="1 2">
    <name type="scientific">Vermiconidia calcicola</name>
    <dbReference type="NCBI Taxonomy" id="1690605"/>
    <lineage>
        <taxon>Eukaryota</taxon>
        <taxon>Fungi</taxon>
        <taxon>Dikarya</taxon>
        <taxon>Ascomycota</taxon>
        <taxon>Pezizomycotina</taxon>
        <taxon>Dothideomycetes</taxon>
        <taxon>Dothideomycetidae</taxon>
        <taxon>Mycosphaerellales</taxon>
        <taxon>Extremaceae</taxon>
        <taxon>Vermiconidia</taxon>
    </lineage>
</organism>
<dbReference type="Proteomes" id="UP001281147">
    <property type="component" value="Unassembled WGS sequence"/>
</dbReference>